<keyword evidence="8" id="KW-1185">Reference proteome</keyword>
<dbReference type="PROSITE" id="PS50111">
    <property type="entry name" value="CHEMOTAXIS_TRANSDUC_2"/>
    <property type="match status" value="1"/>
</dbReference>
<gene>
    <name evidence="7" type="ORF">HNR50_000487</name>
</gene>
<protein>
    <submittedName>
        <fullName evidence="7">Methyl-accepting chemotaxis protein</fullName>
    </submittedName>
</protein>
<dbReference type="Gene3D" id="1.10.287.950">
    <property type="entry name" value="Methyl-accepting chemotaxis protein"/>
    <property type="match status" value="1"/>
</dbReference>
<name>A0A841R1I9_9SPIO</name>
<evidence type="ECO:0000313" key="7">
    <source>
        <dbReference type="EMBL" id="MBB6478854.1"/>
    </source>
</evidence>
<keyword evidence="4" id="KW-0812">Transmembrane</keyword>
<dbReference type="InterPro" id="IPR004089">
    <property type="entry name" value="MCPsignal_dom"/>
</dbReference>
<reference evidence="7 8" key="1">
    <citation type="submission" date="2020-08" db="EMBL/GenBank/DDBJ databases">
        <title>Genomic Encyclopedia of Type Strains, Phase IV (KMG-IV): sequencing the most valuable type-strain genomes for metagenomic binning, comparative biology and taxonomic classification.</title>
        <authorList>
            <person name="Goeker M."/>
        </authorList>
    </citation>
    <scope>NUCLEOTIDE SEQUENCE [LARGE SCALE GENOMIC DNA]</scope>
    <source>
        <strain evidence="7 8">DSM 2461</strain>
    </source>
</reference>
<keyword evidence="3" id="KW-0807">Transducer</keyword>
<comment type="caution">
    <text evidence="7">The sequence shown here is derived from an EMBL/GenBank/DDBJ whole genome shotgun (WGS) entry which is preliminary data.</text>
</comment>
<dbReference type="PANTHER" id="PTHR43531">
    <property type="entry name" value="PROTEIN ICFG"/>
    <property type="match status" value="1"/>
</dbReference>
<evidence type="ECO:0000256" key="4">
    <source>
        <dbReference type="SAM" id="Phobius"/>
    </source>
</evidence>
<dbReference type="CDD" id="cd06225">
    <property type="entry name" value="HAMP"/>
    <property type="match status" value="1"/>
</dbReference>
<dbReference type="AlphaFoldDB" id="A0A841R1I9"/>
<dbReference type="Gene3D" id="6.10.340.10">
    <property type="match status" value="1"/>
</dbReference>
<evidence type="ECO:0000256" key="1">
    <source>
        <dbReference type="ARBA" id="ARBA00022500"/>
    </source>
</evidence>
<dbReference type="Proteomes" id="UP000587760">
    <property type="component" value="Unassembled WGS sequence"/>
</dbReference>
<evidence type="ECO:0000259" key="6">
    <source>
        <dbReference type="PROSITE" id="PS50885"/>
    </source>
</evidence>
<dbReference type="PROSITE" id="PS50885">
    <property type="entry name" value="HAMP"/>
    <property type="match status" value="1"/>
</dbReference>
<dbReference type="SUPFAM" id="SSF58104">
    <property type="entry name" value="Methyl-accepting chemotaxis protein (MCP) signaling domain"/>
    <property type="match status" value="1"/>
</dbReference>
<sequence>MKIRSKLQILIISLIIGMMVAFVVNYAFQQMVKKTEEEKAFLLELKDRIMLEHIEISKFLYDGVLVTTQLDVVKVAIAEKEKVLEDVENIELLSRMSGDIREAISRILSLNELQVTSQNKLIAAADSLILDVVDVYGYDPKYSLDDVYSDLARTFSGYNKLAYSTYKMRSQLMALQSALEGSETTIKEQYEIINKQINYFRQLGSIITVALIIIIIILSFIVSTFIAGRIARSVQVIGSSLSVMASGDLTMDIVAVSKDEIGELSSEMNTFQSGLRKSLTQMKTYSESNRDVKEELIATAAETSAAAVQISANINSISNQMTSLDSNISNSTREALEISSFSNELSDDISEQTVMVEESTASITEMIASIENVSKLTEKNREIIKALVETADDGDKKLTDTTTMIEEINSSVNEINSMASIIQSISAQTNLLAMNAAIEAAHAGDQGRGFAVVADEIRKLAEASAGNTKEITRNLKEIISRIEGASDSGRSTKEAFLKINDEIKSVSEALLTVSASTSELNAGGTQILQAMSGLSDISSRVKDKSQIVKGSAESVTSLMGQVSEISGMVTSAITEVNVGFNEVTEAVTGLKEISDRVGRVTDEIREEINKFKTDAVPE</sequence>
<keyword evidence="4" id="KW-1133">Transmembrane helix</keyword>
<comment type="similarity">
    <text evidence="2">Belongs to the methyl-accepting chemotaxis (MCP) protein family.</text>
</comment>
<dbReference type="PANTHER" id="PTHR43531:SF11">
    <property type="entry name" value="METHYL-ACCEPTING CHEMOTAXIS PROTEIN 3"/>
    <property type="match status" value="1"/>
</dbReference>
<dbReference type="GO" id="GO:0007165">
    <property type="term" value="P:signal transduction"/>
    <property type="evidence" value="ECO:0007669"/>
    <property type="project" value="UniProtKB-KW"/>
</dbReference>
<dbReference type="SMART" id="SM00304">
    <property type="entry name" value="HAMP"/>
    <property type="match status" value="2"/>
</dbReference>
<feature type="transmembrane region" description="Helical" evidence="4">
    <location>
        <begin position="203"/>
        <end position="227"/>
    </location>
</feature>
<organism evidence="7 8">
    <name type="scientific">Spirochaeta isovalerica</name>
    <dbReference type="NCBI Taxonomy" id="150"/>
    <lineage>
        <taxon>Bacteria</taxon>
        <taxon>Pseudomonadati</taxon>
        <taxon>Spirochaetota</taxon>
        <taxon>Spirochaetia</taxon>
        <taxon>Spirochaetales</taxon>
        <taxon>Spirochaetaceae</taxon>
        <taxon>Spirochaeta</taxon>
    </lineage>
</organism>
<proteinExistence type="inferred from homology"/>
<evidence type="ECO:0000313" key="8">
    <source>
        <dbReference type="Proteomes" id="UP000587760"/>
    </source>
</evidence>
<keyword evidence="4" id="KW-0472">Membrane</keyword>
<evidence type="ECO:0000256" key="3">
    <source>
        <dbReference type="PROSITE-ProRule" id="PRU00284"/>
    </source>
</evidence>
<feature type="domain" description="Methyl-accepting transducer" evidence="5">
    <location>
        <begin position="327"/>
        <end position="559"/>
    </location>
</feature>
<feature type="domain" description="HAMP" evidence="6">
    <location>
        <begin position="228"/>
        <end position="280"/>
    </location>
</feature>
<dbReference type="Pfam" id="PF00015">
    <property type="entry name" value="MCPsignal"/>
    <property type="match status" value="1"/>
</dbReference>
<dbReference type="RefSeq" id="WP_184743207.1">
    <property type="nucleotide sequence ID" value="NZ_JACHGJ010000001.1"/>
</dbReference>
<dbReference type="EMBL" id="JACHGJ010000001">
    <property type="protein sequence ID" value="MBB6478854.1"/>
    <property type="molecule type" value="Genomic_DNA"/>
</dbReference>
<dbReference type="GO" id="GO:0004888">
    <property type="term" value="F:transmembrane signaling receptor activity"/>
    <property type="evidence" value="ECO:0007669"/>
    <property type="project" value="TreeGrafter"/>
</dbReference>
<dbReference type="Pfam" id="PF00672">
    <property type="entry name" value="HAMP"/>
    <property type="match status" value="1"/>
</dbReference>
<evidence type="ECO:0000259" key="5">
    <source>
        <dbReference type="PROSITE" id="PS50111"/>
    </source>
</evidence>
<dbReference type="GO" id="GO:0006935">
    <property type="term" value="P:chemotaxis"/>
    <property type="evidence" value="ECO:0007669"/>
    <property type="project" value="UniProtKB-KW"/>
</dbReference>
<feature type="transmembrane region" description="Helical" evidence="4">
    <location>
        <begin position="7"/>
        <end position="28"/>
    </location>
</feature>
<keyword evidence="1" id="KW-0145">Chemotaxis</keyword>
<evidence type="ECO:0000256" key="2">
    <source>
        <dbReference type="ARBA" id="ARBA00029447"/>
    </source>
</evidence>
<accession>A0A841R1I9</accession>
<dbReference type="InterPro" id="IPR003660">
    <property type="entry name" value="HAMP_dom"/>
</dbReference>
<dbReference type="InterPro" id="IPR051310">
    <property type="entry name" value="MCP_chemotaxis"/>
</dbReference>
<dbReference type="SMART" id="SM00283">
    <property type="entry name" value="MA"/>
    <property type="match status" value="1"/>
</dbReference>
<dbReference type="GO" id="GO:0005886">
    <property type="term" value="C:plasma membrane"/>
    <property type="evidence" value="ECO:0007669"/>
    <property type="project" value="TreeGrafter"/>
</dbReference>